<dbReference type="EMBL" id="MJEH01000004">
    <property type="protein sequence ID" value="OEH94178.1"/>
    <property type="molecule type" value="Genomic_DNA"/>
</dbReference>
<dbReference type="Proteomes" id="UP000095209">
    <property type="component" value="Unassembled WGS sequence"/>
</dbReference>
<dbReference type="InterPro" id="IPR020904">
    <property type="entry name" value="Sc_DH/Rdtase_CS"/>
</dbReference>
<evidence type="ECO:0000313" key="3">
    <source>
        <dbReference type="Proteomes" id="UP000095209"/>
    </source>
</evidence>
<name>A0A1E5LJH9_9BACI</name>
<dbReference type="InterPro" id="IPR002347">
    <property type="entry name" value="SDR_fam"/>
</dbReference>
<proteinExistence type="inferred from homology"/>
<dbReference type="CDD" id="cd05233">
    <property type="entry name" value="SDR_c"/>
    <property type="match status" value="1"/>
</dbReference>
<comment type="caution">
    <text evidence="2">The sequence shown here is derived from an EMBL/GenBank/DDBJ whole genome shotgun (WGS) entry which is preliminary data.</text>
</comment>
<organism evidence="2 3">
    <name type="scientific">Bacillus solimangrovi</name>
    <dbReference type="NCBI Taxonomy" id="1305675"/>
    <lineage>
        <taxon>Bacteria</taxon>
        <taxon>Bacillati</taxon>
        <taxon>Bacillota</taxon>
        <taxon>Bacilli</taxon>
        <taxon>Bacillales</taxon>
        <taxon>Bacillaceae</taxon>
        <taxon>Bacillus</taxon>
    </lineage>
</organism>
<sequence>MNYVILGASKGLGDAFVKGLPEQGDHVWIVSRSRPVSLAVNDGVHRHWIEADLSSNDSSNRIADALRDEPIDVLIYNAGIWEKEGFEDHYDFEKDDPNDIANIMFVNTTSMILCTQKLLPNLKQSANAKVILIGSADGIENNESKQVTYVASKFGVRGIGNSLRENLRKYEISVTCINPGNIAAAIPYEAGLEKTLSTYKGTKIPVQDIISLVKTITHLSKASCVKEINMPAMLDTSS</sequence>
<dbReference type="RefSeq" id="WP_069715741.1">
    <property type="nucleotide sequence ID" value="NZ_MJEH01000004.1"/>
</dbReference>
<evidence type="ECO:0000313" key="2">
    <source>
        <dbReference type="EMBL" id="OEH94178.1"/>
    </source>
</evidence>
<dbReference type="Pfam" id="PF00106">
    <property type="entry name" value="adh_short"/>
    <property type="match status" value="1"/>
</dbReference>
<evidence type="ECO:0000256" key="1">
    <source>
        <dbReference type="ARBA" id="ARBA00006484"/>
    </source>
</evidence>
<dbReference type="PANTHER" id="PTHR42760">
    <property type="entry name" value="SHORT-CHAIN DEHYDROGENASES/REDUCTASES FAMILY MEMBER"/>
    <property type="match status" value="1"/>
</dbReference>
<dbReference type="Gene3D" id="3.40.50.720">
    <property type="entry name" value="NAD(P)-binding Rossmann-like Domain"/>
    <property type="match status" value="1"/>
</dbReference>
<dbReference type="PROSITE" id="PS00061">
    <property type="entry name" value="ADH_SHORT"/>
    <property type="match status" value="1"/>
</dbReference>
<reference evidence="2 3" key="1">
    <citation type="submission" date="2016-08" db="EMBL/GenBank/DDBJ databases">
        <title>Genome of Bacillus solimangrovi GH2-4.</title>
        <authorList>
            <person name="Lim S."/>
            <person name="Kim B.-C."/>
        </authorList>
    </citation>
    <scope>NUCLEOTIDE SEQUENCE [LARGE SCALE GENOMIC DNA]</scope>
    <source>
        <strain evidence="2 3">GH2-4</strain>
    </source>
</reference>
<dbReference type="GO" id="GO:0016616">
    <property type="term" value="F:oxidoreductase activity, acting on the CH-OH group of donors, NAD or NADP as acceptor"/>
    <property type="evidence" value="ECO:0007669"/>
    <property type="project" value="TreeGrafter"/>
</dbReference>
<dbReference type="InterPro" id="IPR036291">
    <property type="entry name" value="NAD(P)-bd_dom_sf"/>
</dbReference>
<dbReference type="STRING" id="1305675.BFG57_09000"/>
<comment type="similarity">
    <text evidence="1">Belongs to the short-chain dehydrogenases/reductases (SDR) family.</text>
</comment>
<gene>
    <name evidence="2" type="ORF">BFG57_09000</name>
</gene>
<dbReference type="OrthoDB" id="9808814at2"/>
<dbReference type="AlphaFoldDB" id="A0A1E5LJH9"/>
<dbReference type="SUPFAM" id="SSF51735">
    <property type="entry name" value="NAD(P)-binding Rossmann-fold domains"/>
    <property type="match status" value="1"/>
</dbReference>
<protein>
    <submittedName>
        <fullName evidence="2">Short-chain dehydrogenase</fullName>
    </submittedName>
</protein>
<accession>A0A1E5LJH9</accession>
<dbReference type="PRINTS" id="PR00081">
    <property type="entry name" value="GDHRDH"/>
</dbReference>
<keyword evidence="3" id="KW-1185">Reference proteome</keyword>